<evidence type="ECO:0000256" key="2">
    <source>
        <dbReference type="ARBA" id="ARBA00022692"/>
    </source>
</evidence>
<proteinExistence type="predicted"/>
<organism evidence="7 8">
    <name type="scientific">Endocarpon pusillum</name>
    <dbReference type="NCBI Taxonomy" id="364733"/>
    <lineage>
        <taxon>Eukaryota</taxon>
        <taxon>Fungi</taxon>
        <taxon>Dikarya</taxon>
        <taxon>Ascomycota</taxon>
        <taxon>Pezizomycotina</taxon>
        <taxon>Eurotiomycetes</taxon>
        <taxon>Chaetothyriomycetidae</taxon>
        <taxon>Verrucariales</taxon>
        <taxon>Verrucariaceae</taxon>
        <taxon>Endocarpon</taxon>
    </lineage>
</organism>
<comment type="subcellular location">
    <subcellularLocation>
        <location evidence="1">Membrane</location>
        <topology evidence="1">Multi-pass membrane protein</topology>
    </subcellularLocation>
</comment>
<evidence type="ECO:0000256" key="3">
    <source>
        <dbReference type="ARBA" id="ARBA00022989"/>
    </source>
</evidence>
<evidence type="ECO:0000256" key="4">
    <source>
        <dbReference type="ARBA" id="ARBA00023136"/>
    </source>
</evidence>
<keyword evidence="3 5" id="KW-1133">Transmembrane helix</keyword>
<reference evidence="7" key="1">
    <citation type="submission" date="2020-02" db="EMBL/GenBank/DDBJ databases">
        <authorList>
            <person name="Palmer J.M."/>
        </authorList>
    </citation>
    <scope>NUCLEOTIDE SEQUENCE</scope>
    <source>
        <strain evidence="7">EPUS1.4</strain>
        <tissue evidence="7">Thallus</tissue>
    </source>
</reference>
<dbReference type="GO" id="GO:0016020">
    <property type="term" value="C:membrane"/>
    <property type="evidence" value="ECO:0007669"/>
    <property type="project" value="UniProtKB-SubCell"/>
</dbReference>
<comment type="caution">
    <text evidence="7">The sequence shown here is derived from an EMBL/GenBank/DDBJ whole genome shotgun (WGS) entry which is preliminary data.</text>
</comment>
<evidence type="ECO:0000313" key="7">
    <source>
        <dbReference type="EMBL" id="KAF7513539.1"/>
    </source>
</evidence>
<feature type="transmembrane region" description="Helical" evidence="5">
    <location>
        <begin position="7"/>
        <end position="32"/>
    </location>
</feature>
<accession>A0A8H7ASH1</accession>
<dbReference type="AlphaFoldDB" id="A0A8H7ASH1"/>
<dbReference type="OrthoDB" id="4074965at2759"/>
<gene>
    <name evidence="7" type="ORF">GJ744_008833</name>
</gene>
<keyword evidence="8" id="KW-1185">Reference proteome</keyword>
<feature type="transmembrane region" description="Helical" evidence="5">
    <location>
        <begin position="120"/>
        <end position="140"/>
    </location>
</feature>
<dbReference type="EMBL" id="JAACFV010000005">
    <property type="protein sequence ID" value="KAF7513539.1"/>
    <property type="molecule type" value="Genomic_DNA"/>
</dbReference>
<dbReference type="InterPro" id="IPR008253">
    <property type="entry name" value="Marvel"/>
</dbReference>
<feature type="transmembrane region" description="Helical" evidence="5">
    <location>
        <begin position="71"/>
        <end position="92"/>
    </location>
</feature>
<evidence type="ECO:0000256" key="1">
    <source>
        <dbReference type="ARBA" id="ARBA00004141"/>
    </source>
</evidence>
<feature type="domain" description="MARVEL" evidence="6">
    <location>
        <begin position="10"/>
        <end position="134"/>
    </location>
</feature>
<protein>
    <recommendedName>
        <fullName evidence="6">MARVEL domain-containing protein</fullName>
    </recommendedName>
</protein>
<dbReference type="Pfam" id="PF01284">
    <property type="entry name" value="MARVEL"/>
    <property type="match status" value="1"/>
</dbReference>
<keyword evidence="2 5" id="KW-0812">Transmembrane</keyword>
<name>A0A8H7ASH1_9EURO</name>
<evidence type="ECO:0000256" key="5">
    <source>
        <dbReference type="SAM" id="Phobius"/>
    </source>
</evidence>
<dbReference type="PANTHER" id="PTHR39608">
    <property type="entry name" value="INTEGRAL MEMBRANE PROTEIN (AFU_ORTHOLOGUE AFUA_5G08640)"/>
    <property type="match status" value="1"/>
</dbReference>
<sequence length="167" mass="18500">MYSTTSLAFWVLRVGQLLLACVIAGIIGSYLHNFNHRHSWPRNRFIFTEVLAALSILCSLLWLLLSRGGIWPLDVVLAAAWFSTFGLLINWLHGHACGGTLDGSEITSAGHCNELKAAEALSFLSAIFWSLSAIIGIYYMTRAGKGQSDATNETGNIRRRWYQGPRV</sequence>
<keyword evidence="4 5" id="KW-0472">Membrane</keyword>
<dbReference type="Proteomes" id="UP000606974">
    <property type="component" value="Unassembled WGS sequence"/>
</dbReference>
<dbReference type="PANTHER" id="PTHR39608:SF1">
    <property type="entry name" value="INTEGRAL MEMBRANE PROTEIN (AFU_ORTHOLOGUE AFUA_5G08640)"/>
    <property type="match status" value="1"/>
</dbReference>
<evidence type="ECO:0000313" key="8">
    <source>
        <dbReference type="Proteomes" id="UP000606974"/>
    </source>
</evidence>
<feature type="transmembrane region" description="Helical" evidence="5">
    <location>
        <begin position="44"/>
        <end position="64"/>
    </location>
</feature>
<evidence type="ECO:0000259" key="6">
    <source>
        <dbReference type="Pfam" id="PF01284"/>
    </source>
</evidence>